<dbReference type="InterPro" id="IPR003723">
    <property type="entry name" value="Precorrin-6x_reduct"/>
</dbReference>
<dbReference type="PANTHER" id="PTHR36925:SF1">
    <property type="entry name" value="COBALT-PRECORRIN-6A REDUCTASE"/>
    <property type="match status" value="1"/>
</dbReference>
<dbReference type="EC" id="1.3.1.106" evidence="4"/>
<evidence type="ECO:0000256" key="3">
    <source>
        <dbReference type="ARBA" id="ARBA00023002"/>
    </source>
</evidence>
<keyword evidence="3 4" id="KW-0560">Oxidoreductase</keyword>
<dbReference type="PANTHER" id="PTHR36925">
    <property type="entry name" value="COBALT-PRECORRIN-6A REDUCTASE"/>
    <property type="match status" value="1"/>
</dbReference>
<reference evidence="5" key="1">
    <citation type="submission" date="2023-08" db="EMBL/GenBank/DDBJ databases">
        <title>Rhodospirillaceae gen. nov., a novel taxon isolated from the Yangtze River Yuezi River estuary sludge.</title>
        <authorList>
            <person name="Ruan L."/>
        </authorList>
    </citation>
    <scope>NUCLEOTIDE SEQUENCE [LARGE SCALE GENOMIC DNA]</scope>
    <source>
        <strain evidence="5">R-7</strain>
    </source>
</reference>
<evidence type="ECO:0000313" key="4">
    <source>
        <dbReference type="EMBL" id="MDQ7250167.1"/>
    </source>
</evidence>
<gene>
    <name evidence="4" type="ORF">Q8A70_20925</name>
</gene>
<keyword evidence="2" id="KW-0169">Cobalamin biosynthesis</keyword>
<dbReference type="RefSeq" id="WP_379959066.1">
    <property type="nucleotide sequence ID" value="NZ_JAUYVI010000006.1"/>
</dbReference>
<accession>A0ABU0YSJ1</accession>
<protein>
    <submittedName>
        <fullName evidence="4">Cobalt-precorrin-6A reductase</fullName>
        <ecNumber evidence="4">1.3.1.106</ecNumber>
    </submittedName>
</protein>
<evidence type="ECO:0000256" key="1">
    <source>
        <dbReference type="ARBA" id="ARBA00004953"/>
    </source>
</evidence>
<comment type="pathway">
    <text evidence="1">Cofactor biosynthesis; adenosylcobalamin biosynthesis.</text>
</comment>
<proteinExistence type="predicted"/>
<dbReference type="NCBIfam" id="NF005968">
    <property type="entry name" value="PRK08057.1-2"/>
    <property type="match status" value="1"/>
</dbReference>
<dbReference type="NCBIfam" id="TIGR00715">
    <property type="entry name" value="precor6x_red"/>
    <property type="match status" value="1"/>
</dbReference>
<name>A0ABU0YSJ1_9PROT</name>
<comment type="caution">
    <text evidence="4">The sequence shown here is derived from an EMBL/GenBank/DDBJ whole genome shotgun (WGS) entry which is preliminary data.</text>
</comment>
<evidence type="ECO:0000256" key="2">
    <source>
        <dbReference type="ARBA" id="ARBA00022573"/>
    </source>
</evidence>
<organism evidence="4 5">
    <name type="scientific">Dongia sedimenti</name>
    <dbReference type="NCBI Taxonomy" id="3064282"/>
    <lineage>
        <taxon>Bacteria</taxon>
        <taxon>Pseudomonadati</taxon>
        <taxon>Pseudomonadota</taxon>
        <taxon>Alphaproteobacteria</taxon>
        <taxon>Rhodospirillales</taxon>
        <taxon>Dongiaceae</taxon>
        <taxon>Dongia</taxon>
    </lineage>
</organism>
<dbReference type="EMBL" id="JAUYVI010000006">
    <property type="protein sequence ID" value="MDQ7250167.1"/>
    <property type="molecule type" value="Genomic_DNA"/>
</dbReference>
<dbReference type="Pfam" id="PF02571">
    <property type="entry name" value="CbiJ"/>
    <property type="match status" value="1"/>
</dbReference>
<dbReference type="Proteomes" id="UP001230156">
    <property type="component" value="Unassembled WGS sequence"/>
</dbReference>
<sequence length="256" mass="27225">MPASTHNRVLILGGTGESLALAQRLAAMPEVSVITSLAGRTRAPTLPQGAVRIGGFGGVEGLIAYLKENAISLLVNATHPFAAAISANALTAHRQSGVPQLRLLRPAWRKQPHDTWIQAPSVQGAAAICRWLGKRVLLSVGAQEVAAFANLPRAHFFVRMVDPPEAPLPLLSSEVIVAKGPFALTDERRLLLERDIDLIVTKNSGGDATFAKIAAARELSIPVVMIDRPEIALHPGCDTVDTIAAAADWVRAHLHV</sequence>
<dbReference type="GO" id="GO:0016491">
    <property type="term" value="F:oxidoreductase activity"/>
    <property type="evidence" value="ECO:0007669"/>
    <property type="project" value="UniProtKB-KW"/>
</dbReference>
<dbReference type="PROSITE" id="PS51014">
    <property type="entry name" value="COBK_CBIJ"/>
    <property type="match status" value="1"/>
</dbReference>
<keyword evidence="5" id="KW-1185">Reference proteome</keyword>
<evidence type="ECO:0000313" key="5">
    <source>
        <dbReference type="Proteomes" id="UP001230156"/>
    </source>
</evidence>